<dbReference type="InterPro" id="IPR011577">
    <property type="entry name" value="Cyt_b561_bac/Ni-Hgenase"/>
</dbReference>
<keyword evidence="9" id="KW-1185">Reference proteome</keyword>
<accession>A0A0G3BQJ9</accession>
<proteinExistence type="predicted"/>
<keyword evidence="5 6" id="KW-0472">Membrane</keyword>
<comment type="subcellular location">
    <subcellularLocation>
        <location evidence="1">Cell membrane</location>
        <topology evidence="1">Multi-pass membrane protein</topology>
    </subcellularLocation>
</comment>
<feature type="domain" description="Cytochrome b561 bacterial/Ni-hydrogenase" evidence="7">
    <location>
        <begin position="6"/>
        <end position="179"/>
    </location>
</feature>
<evidence type="ECO:0000313" key="8">
    <source>
        <dbReference type="EMBL" id="AKJ31717.1"/>
    </source>
</evidence>
<feature type="transmembrane region" description="Helical" evidence="6">
    <location>
        <begin position="12"/>
        <end position="31"/>
    </location>
</feature>
<evidence type="ECO:0000256" key="3">
    <source>
        <dbReference type="ARBA" id="ARBA00022692"/>
    </source>
</evidence>
<sequence length="219" mass="23585">MKIRIWDLPTRLFHWALAASVIGLVVTAKTGGNAMVWHFRLGYLVLALLLFRLAWGLVGGHWSRFATFVYGPRSVLRYLRGGAPAAHTAGHNPLGSFSVFALLLALAAQVTTGLFADDEIAYAGPLAHQVSAELSLSLTWYHKVIGEPLLIALVVLHLLALAFYIGVKRQRLVAPMWHGDKEVDGDLPASRDGAGARWLALAVFAAAGAVAAWVSRIGS</sequence>
<dbReference type="InterPro" id="IPR051542">
    <property type="entry name" value="Hydrogenase_cytochrome"/>
</dbReference>
<dbReference type="RefSeq" id="WP_047196804.1">
    <property type="nucleotide sequence ID" value="NZ_CP011371.1"/>
</dbReference>
<evidence type="ECO:0000256" key="6">
    <source>
        <dbReference type="SAM" id="Phobius"/>
    </source>
</evidence>
<dbReference type="Pfam" id="PF01292">
    <property type="entry name" value="Ni_hydr_CYTB"/>
    <property type="match status" value="1"/>
</dbReference>
<protein>
    <submittedName>
        <fullName evidence="8">Cytochrome B561</fullName>
    </submittedName>
</protein>
<dbReference type="GO" id="GO:0022904">
    <property type="term" value="P:respiratory electron transport chain"/>
    <property type="evidence" value="ECO:0007669"/>
    <property type="project" value="InterPro"/>
</dbReference>
<evidence type="ECO:0000259" key="7">
    <source>
        <dbReference type="Pfam" id="PF01292"/>
    </source>
</evidence>
<keyword evidence="4 6" id="KW-1133">Transmembrane helix</keyword>
<organism evidence="8 9">
    <name type="scientific">Caldimonas brevitalea</name>
    <dbReference type="NCBI Taxonomy" id="413882"/>
    <lineage>
        <taxon>Bacteria</taxon>
        <taxon>Pseudomonadati</taxon>
        <taxon>Pseudomonadota</taxon>
        <taxon>Betaproteobacteria</taxon>
        <taxon>Burkholderiales</taxon>
        <taxon>Sphaerotilaceae</taxon>
        <taxon>Caldimonas</taxon>
    </lineage>
</organism>
<evidence type="ECO:0000256" key="2">
    <source>
        <dbReference type="ARBA" id="ARBA00022475"/>
    </source>
</evidence>
<dbReference type="GO" id="GO:0020037">
    <property type="term" value="F:heme binding"/>
    <property type="evidence" value="ECO:0007669"/>
    <property type="project" value="TreeGrafter"/>
</dbReference>
<name>A0A0G3BQJ9_9BURK</name>
<dbReference type="PATRIC" id="fig|413882.6.peg.5248"/>
<dbReference type="OrthoDB" id="196472at2"/>
<dbReference type="SUPFAM" id="SSF81342">
    <property type="entry name" value="Transmembrane di-heme cytochromes"/>
    <property type="match status" value="1"/>
</dbReference>
<feature type="transmembrane region" description="Helical" evidence="6">
    <location>
        <begin position="37"/>
        <end position="55"/>
    </location>
</feature>
<keyword evidence="2" id="KW-1003">Cell membrane</keyword>
<dbReference type="PANTHER" id="PTHR30485:SF2">
    <property type="entry name" value="BLL0597 PROTEIN"/>
    <property type="match status" value="1"/>
</dbReference>
<dbReference type="PANTHER" id="PTHR30485">
    <property type="entry name" value="NI/FE-HYDROGENASE 1 B-TYPE CYTOCHROME SUBUNIT"/>
    <property type="match status" value="1"/>
</dbReference>
<reference evidence="8 9" key="1">
    <citation type="submission" date="2015-05" db="EMBL/GenBank/DDBJ databases">
        <authorList>
            <person name="Tang B."/>
            <person name="Yu Y."/>
        </authorList>
    </citation>
    <scope>NUCLEOTIDE SEQUENCE [LARGE SCALE GENOMIC DNA]</scope>
    <source>
        <strain evidence="8 9">DSM 7029</strain>
    </source>
</reference>
<dbReference type="Proteomes" id="UP000035352">
    <property type="component" value="Chromosome"/>
</dbReference>
<dbReference type="InterPro" id="IPR016174">
    <property type="entry name" value="Di-haem_cyt_TM"/>
</dbReference>
<dbReference type="AlphaFoldDB" id="A0A0G3BQJ9"/>
<evidence type="ECO:0000256" key="4">
    <source>
        <dbReference type="ARBA" id="ARBA00022989"/>
    </source>
</evidence>
<dbReference type="EMBL" id="CP011371">
    <property type="protein sequence ID" value="AKJ31717.1"/>
    <property type="molecule type" value="Genomic_DNA"/>
</dbReference>
<evidence type="ECO:0000313" key="9">
    <source>
        <dbReference type="Proteomes" id="UP000035352"/>
    </source>
</evidence>
<feature type="transmembrane region" description="Helical" evidence="6">
    <location>
        <begin position="198"/>
        <end position="215"/>
    </location>
</feature>
<dbReference type="GO" id="GO:0009055">
    <property type="term" value="F:electron transfer activity"/>
    <property type="evidence" value="ECO:0007669"/>
    <property type="project" value="InterPro"/>
</dbReference>
<gene>
    <name evidence="8" type="ORF">AAW51_5026</name>
</gene>
<evidence type="ECO:0000256" key="5">
    <source>
        <dbReference type="ARBA" id="ARBA00023136"/>
    </source>
</evidence>
<evidence type="ECO:0000256" key="1">
    <source>
        <dbReference type="ARBA" id="ARBA00004651"/>
    </source>
</evidence>
<feature type="transmembrane region" description="Helical" evidence="6">
    <location>
        <begin position="149"/>
        <end position="167"/>
    </location>
</feature>
<keyword evidence="3 6" id="KW-0812">Transmembrane</keyword>
<feature type="transmembrane region" description="Helical" evidence="6">
    <location>
        <begin position="97"/>
        <end position="116"/>
    </location>
</feature>
<dbReference type="Gene3D" id="1.20.950.20">
    <property type="entry name" value="Transmembrane di-heme cytochromes, Chain C"/>
    <property type="match status" value="1"/>
</dbReference>
<dbReference type="GO" id="GO:0005886">
    <property type="term" value="C:plasma membrane"/>
    <property type="evidence" value="ECO:0007669"/>
    <property type="project" value="UniProtKB-SubCell"/>
</dbReference>
<dbReference type="STRING" id="413882.AAW51_5026"/>
<dbReference type="KEGG" id="pbh:AAW51_5026"/>